<organism evidence="1">
    <name type="scientific">Triatoma infestans</name>
    <name type="common">Assassin bug</name>
    <dbReference type="NCBI Taxonomy" id="30076"/>
    <lineage>
        <taxon>Eukaryota</taxon>
        <taxon>Metazoa</taxon>
        <taxon>Ecdysozoa</taxon>
        <taxon>Arthropoda</taxon>
        <taxon>Hexapoda</taxon>
        <taxon>Insecta</taxon>
        <taxon>Pterygota</taxon>
        <taxon>Neoptera</taxon>
        <taxon>Paraneoptera</taxon>
        <taxon>Hemiptera</taxon>
        <taxon>Heteroptera</taxon>
        <taxon>Panheteroptera</taxon>
        <taxon>Cimicomorpha</taxon>
        <taxon>Reduviidae</taxon>
        <taxon>Triatominae</taxon>
        <taxon>Triatoma</taxon>
    </lineage>
</organism>
<sequence length="581" mass="65675">MSNPLSREIVKQLDERGVPTVSVPGFRHTRPKPLTKFVKQDVEVLKVIDEVVPPKLKENIKGYIHSSHVDDLSLQAAGYTVLTEKEPLTHDFDTFYMMFVRMALESPRVEQSDPGAVDPAVLMSQQVTSSSAGLLPLNTAFGNPVGNKKEMQASATSVNIYDSGVFLPGCLPAKPAPKDEVLKRGKKVRTIMVESESNFQILKHFFEDQVSRTRDVVGGSAIGLSSMGGGFKSIFFNWYWVFLKYFPDTPWNEFCEWLDKQFADESDKTAWESSTNMVDGMTFLIELLVSLPVVSDKISRKLLARALADYANPPVQIDSDKVYFAPWRVCSGSYFTAKGNTRRHWYFVQFVCDFVELHDHHFGGLDCSCNWCKKLCALEGFGTPITKFQLDMIRACIILGDDFLAINDKPVFGLFIDAIFGTTTKTHFKKIFSTPSLEEPEGAEFLKKHFFLDKTFATFNIRSFRAPTRLLAKLSLGRSTESRSTFKAAVLSAIWECGYNKPLYDILADLFKKIQVDDPQRFNKALQKYVKRSPGCCDAPYTYLPEFATVVNSDASMIKPLETVWWGRITKRLFGLPLNMY</sequence>
<accession>A0A023EYT4</accession>
<reference evidence="1" key="1">
    <citation type="journal article" date="2014" name="PLoS Negl. Trop. Dis.">
        <title>An updated insight into the Sialotranscriptome of Triatoma infestans: developmental stage and geographic variations.</title>
        <authorList>
            <person name="Schwarz A."/>
            <person name="Medrano-Mercado N."/>
            <person name="Schaub G.A."/>
            <person name="Struchiner C.J."/>
            <person name="Bargues M.D."/>
            <person name="Levy M.Z."/>
            <person name="Ribeiro J.M."/>
        </authorList>
    </citation>
    <scope>NUCLEOTIDE SEQUENCE</scope>
    <source>
        <strain evidence="1">Chile</strain>
        <tissue evidence="1">Salivary glands</tissue>
    </source>
</reference>
<dbReference type="InterPro" id="IPR043502">
    <property type="entry name" value="DNA/RNA_pol_sf"/>
</dbReference>
<dbReference type="EMBL" id="GBBI01004385">
    <property type="protein sequence ID" value="JAC14327.1"/>
    <property type="molecule type" value="mRNA"/>
</dbReference>
<evidence type="ECO:0000313" key="1">
    <source>
        <dbReference type="EMBL" id="JAC14327.1"/>
    </source>
</evidence>
<protein>
    <submittedName>
        <fullName evidence="1">Uncharacterized protein</fullName>
    </submittedName>
</protein>
<dbReference type="AlphaFoldDB" id="A0A023EYT4"/>
<dbReference type="SUPFAM" id="SSF56672">
    <property type="entry name" value="DNA/RNA polymerases"/>
    <property type="match status" value="1"/>
</dbReference>
<dbReference type="GO" id="GO:0071897">
    <property type="term" value="P:DNA biosynthetic process"/>
    <property type="evidence" value="ECO:0007669"/>
    <property type="project" value="UniProtKB-ARBA"/>
</dbReference>
<proteinExistence type="evidence at transcript level"/>
<name>A0A023EYT4_TRIIF</name>